<name>A0A6I3SP00_HELMO</name>
<dbReference type="RefSeq" id="WP_155477844.1">
    <property type="nucleotide sequence ID" value="NZ_WNKU01000035.1"/>
</dbReference>
<proteinExistence type="predicted"/>
<comment type="caution">
    <text evidence="1">The sequence shown here is derived from an EMBL/GenBank/DDBJ whole genome shotgun (WGS) entry which is preliminary data.</text>
</comment>
<gene>
    <name evidence="1" type="ORF">GJ688_17675</name>
</gene>
<dbReference type="AlphaFoldDB" id="A0A6I3SP00"/>
<sequence>MFGANEMVLAYIRRLVGSKTDRLDPNGSLHAKMKASMFSGLFFLNDGTDGAMTHSSTTTVESGVYRLSSLSINSGVTIFPTSSFLCFLVQGTATINGTISASGKGSAGGVNPQSTNANGTNGLDGYGACGAGGDGGNFSTFTKGLGGNTDVLSGVPGSNCTKWGRFGGDVRQLLSFQGGGGGSGACTVYSSGSSRGGTGGNGGGVILILADTITGTGAIRADGTAGANGYSSGNYAGSNGGGGGGGGGGGSIILIGKTISVPTLSANGGSAGTSSGGTTVAGAGGNGSIIRITY</sequence>
<dbReference type="OrthoDB" id="2083194at2"/>
<keyword evidence="2" id="KW-1185">Reference proteome</keyword>
<dbReference type="EMBL" id="WNKU01000035">
    <property type="protein sequence ID" value="MTV50764.1"/>
    <property type="molecule type" value="Genomic_DNA"/>
</dbReference>
<protein>
    <submittedName>
        <fullName evidence="1">Uncharacterized protein</fullName>
    </submittedName>
</protein>
<evidence type="ECO:0000313" key="1">
    <source>
        <dbReference type="EMBL" id="MTV50764.1"/>
    </source>
</evidence>
<evidence type="ECO:0000313" key="2">
    <source>
        <dbReference type="Proteomes" id="UP000430670"/>
    </source>
</evidence>
<reference evidence="1 2" key="1">
    <citation type="submission" date="2019-11" db="EMBL/GenBank/DDBJ databases">
        <title>Whole-genome sequence of a the green, strictly anaerobic photosynthetic bacterium Heliobacillus mobilis DSM 6151.</title>
        <authorList>
            <person name="Kyndt J.A."/>
            <person name="Meyer T.E."/>
        </authorList>
    </citation>
    <scope>NUCLEOTIDE SEQUENCE [LARGE SCALE GENOMIC DNA]</scope>
    <source>
        <strain evidence="1 2">DSM 6151</strain>
    </source>
</reference>
<dbReference type="Proteomes" id="UP000430670">
    <property type="component" value="Unassembled WGS sequence"/>
</dbReference>
<organism evidence="1 2">
    <name type="scientific">Heliobacterium mobile</name>
    <name type="common">Heliobacillus mobilis</name>
    <dbReference type="NCBI Taxonomy" id="28064"/>
    <lineage>
        <taxon>Bacteria</taxon>
        <taxon>Bacillati</taxon>
        <taxon>Bacillota</taxon>
        <taxon>Clostridia</taxon>
        <taxon>Eubacteriales</taxon>
        <taxon>Heliobacteriaceae</taxon>
        <taxon>Heliobacterium</taxon>
    </lineage>
</organism>
<accession>A0A6I3SP00</accession>